<dbReference type="HOGENOM" id="CLU_139204_0_0_0"/>
<evidence type="ECO:0000313" key="2">
    <source>
        <dbReference type="Proteomes" id="UP000004358"/>
    </source>
</evidence>
<reference evidence="1 2" key="1">
    <citation type="submission" date="2006-02" db="EMBL/GenBank/DDBJ databases">
        <authorList>
            <person name="Amann R."/>
            <person name="Ferriera S."/>
            <person name="Johnson J."/>
            <person name="Kravitz S."/>
            <person name="Halpern A."/>
            <person name="Remington K."/>
            <person name="Beeson K."/>
            <person name="Tran B."/>
            <person name="Rogers Y.-H."/>
            <person name="Friedman R."/>
            <person name="Venter J.C."/>
        </authorList>
    </citation>
    <scope>NUCLEOTIDE SEQUENCE [LARGE SCALE GENOMIC DNA]</scope>
    <source>
        <strain evidence="1 2">DSM 3645</strain>
    </source>
</reference>
<comment type="caution">
    <text evidence="1">The sequence shown here is derived from an EMBL/GenBank/DDBJ whole genome shotgun (WGS) entry which is preliminary data.</text>
</comment>
<protein>
    <submittedName>
        <fullName evidence="1">Uncharacterized protein</fullName>
    </submittedName>
</protein>
<dbReference type="Proteomes" id="UP000004358">
    <property type="component" value="Unassembled WGS sequence"/>
</dbReference>
<accession>A3ZSE5</accession>
<proteinExistence type="predicted"/>
<dbReference type="RefSeq" id="WP_002650838.1">
    <property type="nucleotide sequence ID" value="NZ_CH672376.1"/>
</dbReference>
<dbReference type="AlphaFoldDB" id="A3ZSE5"/>
<gene>
    <name evidence="1" type="ORF">DSM3645_14705</name>
</gene>
<organism evidence="1 2">
    <name type="scientific">Blastopirellula marina DSM 3645</name>
    <dbReference type="NCBI Taxonomy" id="314230"/>
    <lineage>
        <taxon>Bacteria</taxon>
        <taxon>Pseudomonadati</taxon>
        <taxon>Planctomycetota</taxon>
        <taxon>Planctomycetia</taxon>
        <taxon>Pirellulales</taxon>
        <taxon>Pirellulaceae</taxon>
        <taxon>Blastopirellula</taxon>
    </lineage>
</organism>
<dbReference type="STRING" id="314230.DSM3645_14705"/>
<dbReference type="OrthoDB" id="6313019at2"/>
<sequence length="155" mass="17702">MKRLPYGITGFHYYLEPPPPITDENTFIALAHSFAQLIGAQLTLTHKIASAPDRNFTAIEFKTDNESFATLMNGHYPLIAFSQPIQFDSLTIEFIDRPEFGKRWQELGEFQILTIDELAIPPHDVDASDISDTEYDQILIHKPSTVGEIIFNFWD</sequence>
<dbReference type="eggNOG" id="ENOG5030UFF">
    <property type="taxonomic scope" value="Bacteria"/>
</dbReference>
<evidence type="ECO:0000313" key="1">
    <source>
        <dbReference type="EMBL" id="EAQ80605.1"/>
    </source>
</evidence>
<name>A3ZSE5_9BACT</name>
<dbReference type="EMBL" id="AANZ01000008">
    <property type="protein sequence ID" value="EAQ80605.1"/>
    <property type="molecule type" value="Genomic_DNA"/>
</dbReference>